<dbReference type="RefSeq" id="WP_131777170.1">
    <property type="nucleotide sequence ID" value="NZ_BMOB01000009.1"/>
</dbReference>
<dbReference type="Proteomes" id="UP000630149">
    <property type="component" value="Unassembled WGS sequence"/>
</dbReference>
<evidence type="ECO:0000256" key="1">
    <source>
        <dbReference type="SAM" id="Phobius"/>
    </source>
</evidence>
<accession>A0A917JYN5</accession>
<gene>
    <name evidence="2" type="ORF">GCM10007966_19060</name>
</gene>
<keyword evidence="1" id="KW-1133">Transmembrane helix</keyword>
<name>A0A917JYN5_9GAMM</name>
<evidence type="ECO:0000313" key="3">
    <source>
        <dbReference type="Proteomes" id="UP000630149"/>
    </source>
</evidence>
<keyword evidence="3" id="KW-1185">Reference proteome</keyword>
<reference evidence="2" key="1">
    <citation type="journal article" date="2014" name="Int. J. Syst. Evol. Microbiol.">
        <title>Complete genome sequence of Corynebacterium casei LMG S-19264T (=DSM 44701T), isolated from a smear-ripened cheese.</title>
        <authorList>
            <consortium name="US DOE Joint Genome Institute (JGI-PGF)"/>
            <person name="Walter F."/>
            <person name="Albersmeier A."/>
            <person name="Kalinowski J."/>
            <person name="Ruckert C."/>
        </authorList>
    </citation>
    <scope>NUCLEOTIDE SEQUENCE</scope>
    <source>
        <strain evidence="2">JCM 13919</strain>
    </source>
</reference>
<evidence type="ECO:0000313" key="2">
    <source>
        <dbReference type="EMBL" id="GGI90526.1"/>
    </source>
</evidence>
<keyword evidence="1" id="KW-0472">Membrane</keyword>
<feature type="transmembrane region" description="Helical" evidence="1">
    <location>
        <begin position="52"/>
        <end position="68"/>
    </location>
</feature>
<sequence length="74" mass="8700">MTKCFKHFNVDAVCSEEVSIGYNADGEIFEIKPICQQCLNDHEKRKRRNKKIFYAICMFVAVFVLILLKTDWLP</sequence>
<reference evidence="2" key="2">
    <citation type="submission" date="2020-09" db="EMBL/GenBank/DDBJ databases">
        <authorList>
            <person name="Sun Q."/>
            <person name="Ohkuma M."/>
        </authorList>
    </citation>
    <scope>NUCLEOTIDE SEQUENCE</scope>
    <source>
        <strain evidence="2">JCM 13919</strain>
    </source>
</reference>
<keyword evidence="1" id="KW-0812">Transmembrane</keyword>
<comment type="caution">
    <text evidence="2">The sequence shown here is derived from an EMBL/GenBank/DDBJ whole genome shotgun (WGS) entry which is preliminary data.</text>
</comment>
<dbReference type="OrthoDB" id="9960342at2"/>
<dbReference type="AlphaFoldDB" id="A0A917JYN5"/>
<organism evidence="2 3">
    <name type="scientific">Legionella impletisoli</name>
    <dbReference type="NCBI Taxonomy" id="343510"/>
    <lineage>
        <taxon>Bacteria</taxon>
        <taxon>Pseudomonadati</taxon>
        <taxon>Pseudomonadota</taxon>
        <taxon>Gammaproteobacteria</taxon>
        <taxon>Legionellales</taxon>
        <taxon>Legionellaceae</taxon>
        <taxon>Legionella</taxon>
    </lineage>
</organism>
<protein>
    <submittedName>
        <fullName evidence="2">Uncharacterized protein</fullName>
    </submittedName>
</protein>
<proteinExistence type="predicted"/>
<dbReference type="EMBL" id="BMOB01000009">
    <property type="protein sequence ID" value="GGI90526.1"/>
    <property type="molecule type" value="Genomic_DNA"/>
</dbReference>